<comment type="caution">
    <text evidence="2">The sequence shown here is derived from an EMBL/GenBank/DDBJ whole genome shotgun (WGS) entry which is preliminary data.</text>
</comment>
<dbReference type="EMBL" id="JALBUU010000078">
    <property type="protein sequence ID" value="MCI0755854.1"/>
    <property type="molecule type" value="Genomic_DNA"/>
</dbReference>
<dbReference type="Proteomes" id="UP001201985">
    <property type="component" value="Unassembled WGS sequence"/>
</dbReference>
<keyword evidence="1" id="KW-0472">Membrane</keyword>
<sequence>MAMLCVANAQMMVGFFVLQHLELPPAEAAQTAGVAPILVGVALLVSQMLVRRLGWLPSRLIRIGGTVSAFGFVAVSLAASVPRSVGRLLRGGLRHGMHRPGLLGHGGQCCQAA</sequence>
<organism evidence="2 3">
    <name type="scientific">Teichococcus vastitatis</name>
    <dbReference type="NCBI Taxonomy" id="2307076"/>
    <lineage>
        <taxon>Bacteria</taxon>
        <taxon>Pseudomonadati</taxon>
        <taxon>Pseudomonadota</taxon>
        <taxon>Alphaproteobacteria</taxon>
        <taxon>Acetobacterales</taxon>
        <taxon>Roseomonadaceae</taxon>
        <taxon>Roseomonas</taxon>
    </lineage>
</organism>
<evidence type="ECO:0008006" key="4">
    <source>
        <dbReference type="Google" id="ProtNLM"/>
    </source>
</evidence>
<evidence type="ECO:0000256" key="1">
    <source>
        <dbReference type="SAM" id="Phobius"/>
    </source>
</evidence>
<feature type="transmembrane region" description="Helical" evidence="1">
    <location>
        <begin position="28"/>
        <end position="49"/>
    </location>
</feature>
<proteinExistence type="predicted"/>
<keyword evidence="1" id="KW-0812">Transmembrane</keyword>
<gene>
    <name evidence="2" type="ORF">MON41_19495</name>
</gene>
<dbReference type="PANTHER" id="PTHR23546:SF1">
    <property type="entry name" value="MEMBRANE PROTEIN"/>
    <property type="match status" value="1"/>
</dbReference>
<accession>A0ABS9W973</accession>
<protein>
    <recommendedName>
        <fullName evidence="4">MFS transporter</fullName>
    </recommendedName>
</protein>
<feature type="transmembrane region" description="Helical" evidence="1">
    <location>
        <begin position="61"/>
        <end position="81"/>
    </location>
</feature>
<keyword evidence="1" id="KW-1133">Transmembrane helix</keyword>
<evidence type="ECO:0000313" key="3">
    <source>
        <dbReference type="Proteomes" id="UP001201985"/>
    </source>
</evidence>
<dbReference type="PANTHER" id="PTHR23546">
    <property type="entry name" value="TRANSPORT PROTEIN"/>
    <property type="match status" value="1"/>
</dbReference>
<reference evidence="2 3" key="1">
    <citation type="submission" date="2022-03" db="EMBL/GenBank/DDBJ databases">
        <title>Complete genome analysis of Roseomonas KG 17.1 : a prolific producer of plant growth promoters.</title>
        <authorList>
            <person name="Saadouli I."/>
            <person name="Najjari A."/>
            <person name="Mosbah A."/>
            <person name="Ouzari H.I."/>
        </authorList>
    </citation>
    <scope>NUCLEOTIDE SEQUENCE [LARGE SCALE GENOMIC DNA]</scope>
    <source>
        <strain evidence="2 3">KG17-1</strain>
    </source>
</reference>
<dbReference type="RefSeq" id="WP_241793679.1">
    <property type="nucleotide sequence ID" value="NZ_JALBUU010000078.1"/>
</dbReference>
<evidence type="ECO:0000313" key="2">
    <source>
        <dbReference type="EMBL" id="MCI0755854.1"/>
    </source>
</evidence>
<name>A0ABS9W973_9PROT</name>
<keyword evidence="3" id="KW-1185">Reference proteome</keyword>